<name>A0ABW6DEP4_9BACT</name>
<organism evidence="1 2">
    <name type="scientific">Aquirufa avitistagni</name>
    <dbReference type="NCBI Taxonomy" id="3104728"/>
    <lineage>
        <taxon>Bacteria</taxon>
        <taxon>Pseudomonadati</taxon>
        <taxon>Bacteroidota</taxon>
        <taxon>Cytophagia</taxon>
        <taxon>Cytophagales</taxon>
        <taxon>Flectobacillaceae</taxon>
        <taxon>Aquirufa</taxon>
    </lineage>
</organism>
<dbReference type="RefSeq" id="WP_377982027.1">
    <property type="nucleotide sequence ID" value="NZ_JBBKXZ010000001.1"/>
</dbReference>
<dbReference type="EMBL" id="JBBKXZ010000001">
    <property type="protein sequence ID" value="MFD3393400.1"/>
    <property type="molecule type" value="Genomic_DNA"/>
</dbReference>
<keyword evidence="2" id="KW-1185">Reference proteome</keyword>
<protein>
    <submittedName>
        <fullName evidence="1">Uncharacterized protein</fullName>
    </submittedName>
</protein>
<reference evidence="1 2" key="1">
    <citation type="submission" date="2024-03" db="EMBL/GenBank/DDBJ databases">
        <title>Aquirufa genome sequencing.</title>
        <authorList>
            <person name="Pitt A."/>
            <person name="Hahn M.W."/>
        </authorList>
    </citation>
    <scope>NUCLEOTIDE SEQUENCE [LARGE SCALE GENOMIC DNA]</scope>
    <source>
        <strain evidence="1 2">OSTEICH-129V</strain>
    </source>
</reference>
<sequence>MNLLQGFPELHNFFLKNQFDSEQLEFLKLTIEANYPDKEIRKKAFSLLNLELLKFKILEEHPEQRVVVPLQQKKFQLEKIRNPYPKSEKKKKVSKPLIQITYETTFPTNIENLCIKLNLTRLELMTICSKKEISIKGKAKLSDEEYKKLFPLFQKRLGEIKAQERKEVEQKEAKRKVGLLNKHKKHMSTYSGDVYDEIAKHGLGKLIYIRSK</sequence>
<evidence type="ECO:0000313" key="2">
    <source>
        <dbReference type="Proteomes" id="UP001598138"/>
    </source>
</evidence>
<dbReference type="Proteomes" id="UP001598138">
    <property type="component" value="Unassembled WGS sequence"/>
</dbReference>
<accession>A0ABW6DEP4</accession>
<proteinExistence type="predicted"/>
<evidence type="ECO:0000313" key="1">
    <source>
        <dbReference type="EMBL" id="MFD3393400.1"/>
    </source>
</evidence>
<gene>
    <name evidence="1" type="ORF">U0R10_02085</name>
</gene>
<comment type="caution">
    <text evidence="1">The sequence shown here is derived from an EMBL/GenBank/DDBJ whole genome shotgun (WGS) entry which is preliminary data.</text>
</comment>